<dbReference type="InterPro" id="IPR002935">
    <property type="entry name" value="SAM_O-MeTrfase"/>
</dbReference>
<dbReference type="PANTHER" id="PTHR10509:SF14">
    <property type="entry name" value="CAFFEOYL-COA O-METHYLTRANSFERASE 3-RELATED"/>
    <property type="match status" value="1"/>
</dbReference>
<sequence>MSDRQTWEAVDGYFTETLVPEQTAFQKALDASDASNLPAISVSANVGKFLHLLARMIGAKKVLEVGTLGGYSTLWFASALPEDGKVVTLEFEPLHAEVARANFRDAGLAERIEVRVGAAMESLPGVAADGIGPFDLAFIDADKKNNPGYFEWALKLVRPGGLILIDNVVRGGRVLDAATRDENVQGVRAVLDLISSERRVDATALQLVGMKGYDGLAICLVKP</sequence>
<evidence type="ECO:0000256" key="1">
    <source>
        <dbReference type="ARBA" id="ARBA00022603"/>
    </source>
</evidence>
<evidence type="ECO:0000256" key="2">
    <source>
        <dbReference type="ARBA" id="ARBA00022679"/>
    </source>
</evidence>
<dbReference type="SUPFAM" id="SSF53335">
    <property type="entry name" value="S-adenosyl-L-methionine-dependent methyltransferases"/>
    <property type="match status" value="1"/>
</dbReference>
<accession>A0A9J7AY74</accession>
<dbReference type="AlphaFoldDB" id="A0A9J7AY74"/>
<name>A0A9J7AY74_9PROT</name>
<dbReference type="KEGG" id="naci:NUH88_01525"/>
<organism evidence="4 5">
    <name type="scientific">Nisaea acidiphila</name>
    <dbReference type="NCBI Taxonomy" id="1862145"/>
    <lineage>
        <taxon>Bacteria</taxon>
        <taxon>Pseudomonadati</taxon>
        <taxon>Pseudomonadota</taxon>
        <taxon>Alphaproteobacteria</taxon>
        <taxon>Rhodospirillales</taxon>
        <taxon>Thalassobaculaceae</taxon>
        <taxon>Nisaea</taxon>
    </lineage>
</organism>
<dbReference type="GO" id="GO:0032259">
    <property type="term" value="P:methylation"/>
    <property type="evidence" value="ECO:0007669"/>
    <property type="project" value="UniProtKB-KW"/>
</dbReference>
<proteinExistence type="predicted"/>
<dbReference type="InterPro" id="IPR029063">
    <property type="entry name" value="SAM-dependent_MTases_sf"/>
</dbReference>
<evidence type="ECO:0000256" key="3">
    <source>
        <dbReference type="ARBA" id="ARBA00022691"/>
    </source>
</evidence>
<dbReference type="PANTHER" id="PTHR10509">
    <property type="entry name" value="O-METHYLTRANSFERASE-RELATED"/>
    <property type="match status" value="1"/>
</dbReference>
<dbReference type="InterPro" id="IPR050362">
    <property type="entry name" value="Cation-dep_OMT"/>
</dbReference>
<dbReference type="CDD" id="cd02440">
    <property type="entry name" value="AdoMet_MTases"/>
    <property type="match status" value="1"/>
</dbReference>
<dbReference type="Gene3D" id="3.40.50.150">
    <property type="entry name" value="Vaccinia Virus protein VP39"/>
    <property type="match status" value="1"/>
</dbReference>
<keyword evidence="2" id="KW-0808">Transferase</keyword>
<keyword evidence="1" id="KW-0489">Methyltransferase</keyword>
<gene>
    <name evidence="4" type="ORF">NUH88_01525</name>
</gene>
<dbReference type="Proteomes" id="UP001060336">
    <property type="component" value="Chromosome"/>
</dbReference>
<keyword evidence="5" id="KW-1185">Reference proteome</keyword>
<dbReference type="Pfam" id="PF01596">
    <property type="entry name" value="Methyltransf_3"/>
    <property type="match status" value="1"/>
</dbReference>
<dbReference type="PROSITE" id="PS51682">
    <property type="entry name" value="SAM_OMT_I"/>
    <property type="match status" value="1"/>
</dbReference>
<dbReference type="RefSeq" id="WP_257769542.1">
    <property type="nucleotide sequence ID" value="NZ_CP102480.1"/>
</dbReference>
<protein>
    <submittedName>
        <fullName evidence="4">O-methyltransferase</fullName>
    </submittedName>
</protein>
<reference evidence="4" key="1">
    <citation type="submission" date="2022-08" db="EMBL/GenBank/DDBJ databases">
        <title>Nisaea acidiphila sp. nov., isolated from a marine algal debris and emended description of the genus Nisaea Urios et al. 2008.</title>
        <authorList>
            <person name="Kwon K."/>
        </authorList>
    </citation>
    <scope>NUCLEOTIDE SEQUENCE</scope>
    <source>
        <strain evidence="4">MEBiC11861</strain>
    </source>
</reference>
<evidence type="ECO:0000313" key="4">
    <source>
        <dbReference type="EMBL" id="UUX50381.1"/>
    </source>
</evidence>
<dbReference type="GO" id="GO:0008171">
    <property type="term" value="F:O-methyltransferase activity"/>
    <property type="evidence" value="ECO:0007669"/>
    <property type="project" value="InterPro"/>
</dbReference>
<evidence type="ECO:0000313" key="5">
    <source>
        <dbReference type="Proteomes" id="UP001060336"/>
    </source>
</evidence>
<keyword evidence="3" id="KW-0949">S-adenosyl-L-methionine</keyword>
<dbReference type="GO" id="GO:0008757">
    <property type="term" value="F:S-adenosylmethionine-dependent methyltransferase activity"/>
    <property type="evidence" value="ECO:0007669"/>
    <property type="project" value="TreeGrafter"/>
</dbReference>
<dbReference type="EMBL" id="CP102480">
    <property type="protein sequence ID" value="UUX50381.1"/>
    <property type="molecule type" value="Genomic_DNA"/>
</dbReference>